<keyword evidence="5 7" id="KW-0472">Membrane</keyword>
<dbReference type="InterPro" id="IPR007816">
    <property type="entry name" value="ResB-like_domain"/>
</dbReference>
<evidence type="ECO:0000256" key="2">
    <source>
        <dbReference type="ARBA" id="ARBA00022692"/>
    </source>
</evidence>
<accession>A0ABS1H4E9</accession>
<reference evidence="9 10" key="1">
    <citation type="submission" date="2020-12" db="EMBL/GenBank/DDBJ databases">
        <title>YIM B01967 draft genome.</title>
        <authorList>
            <person name="Yan X."/>
        </authorList>
    </citation>
    <scope>NUCLEOTIDE SEQUENCE [LARGE SCALE GENOMIC DNA]</scope>
    <source>
        <strain evidence="9 10">YIM B01967</strain>
    </source>
</reference>
<name>A0ABS1H4E9_9BACL</name>
<keyword evidence="10" id="KW-1185">Reference proteome</keyword>
<feature type="transmembrane region" description="Helical" evidence="7">
    <location>
        <begin position="126"/>
        <end position="144"/>
    </location>
</feature>
<evidence type="ECO:0000256" key="4">
    <source>
        <dbReference type="ARBA" id="ARBA00022989"/>
    </source>
</evidence>
<evidence type="ECO:0000256" key="6">
    <source>
        <dbReference type="SAM" id="MobiDB-lite"/>
    </source>
</evidence>
<feature type="transmembrane region" description="Helical" evidence="7">
    <location>
        <begin position="471"/>
        <end position="492"/>
    </location>
</feature>
<feature type="compositionally biased region" description="Basic and acidic residues" evidence="6">
    <location>
        <begin position="547"/>
        <end position="563"/>
    </location>
</feature>
<evidence type="ECO:0000256" key="1">
    <source>
        <dbReference type="ARBA" id="ARBA00004141"/>
    </source>
</evidence>
<organism evidence="9 10">
    <name type="scientific">Viridibacillus soli</name>
    <dbReference type="NCBI Taxonomy" id="2798301"/>
    <lineage>
        <taxon>Bacteria</taxon>
        <taxon>Bacillati</taxon>
        <taxon>Bacillota</taxon>
        <taxon>Bacilli</taxon>
        <taxon>Bacillales</taxon>
        <taxon>Caryophanaceae</taxon>
        <taxon>Viridibacillus</taxon>
    </lineage>
</organism>
<feature type="domain" description="ResB-like" evidence="8">
    <location>
        <begin position="65"/>
        <end position="524"/>
    </location>
</feature>
<evidence type="ECO:0000256" key="3">
    <source>
        <dbReference type="ARBA" id="ARBA00022748"/>
    </source>
</evidence>
<evidence type="ECO:0000313" key="9">
    <source>
        <dbReference type="EMBL" id="MBK3494267.1"/>
    </source>
</evidence>
<dbReference type="Proteomes" id="UP000618943">
    <property type="component" value="Unassembled WGS sequence"/>
</dbReference>
<dbReference type="PANTHER" id="PTHR31566">
    <property type="entry name" value="CYTOCHROME C BIOGENESIS PROTEIN CCS1, CHLOROPLASTIC"/>
    <property type="match status" value="1"/>
</dbReference>
<dbReference type="PANTHER" id="PTHR31566:SF0">
    <property type="entry name" value="CYTOCHROME C BIOGENESIS PROTEIN CCS1, CHLOROPLASTIC"/>
    <property type="match status" value="1"/>
</dbReference>
<sequence length="563" mass="64191">MKKILCVCGHENPEGTTLCEKCGSPLSEEEKGRKLADMRYEGTAIRSKTYNKTIIDKIWNFFSSVKVGVSIIIITLVAAAIGTFLPQVIYVSVPENADVKETYADAYGIFGTIYYNLGLTDIYGSWWFQVLIGMLAISIIVASLDRGIPLYKSLKNQRVKRHENFLKRQRIYGAGEMTAAEVDNAFDLTEEKMKEMKYNIRREEGALLAEKGRFARWGPYINHVGLIIFLFGVMLRLMPGFYIDKTLWIREGETMAIPGMEGYYLESEKFVFETYSEDEQKEEFNQSKKAVNAVAKNYQSDVKLFKAPDDAVPGDTSNLTEVKEKAIKVNDPLKHDGYALYQMDFRLNELKTMHFNLTDKKTEKSLGAVAIDLTNPEKEYKVGKDSKVVLKKYYPDFAGFEDGEPQTASPLPNNPAFIFEMYTPETPKGETSFVAIKQPIEPFGENKYAMKFSSVDTRNVSGLTVRKDKTLMILMLGGIIFMLGVTIGSYWSHRRLWLLKTKDGRLLMASHTNKNWFSMKKDLDAVTEYAHLPAYVDQYDEDQKAEEEEKKLKDKEKEGDNTL</sequence>
<keyword evidence="4 7" id="KW-1133">Transmembrane helix</keyword>
<evidence type="ECO:0000313" key="10">
    <source>
        <dbReference type="Proteomes" id="UP000618943"/>
    </source>
</evidence>
<keyword evidence="3" id="KW-0201">Cytochrome c-type biogenesis</keyword>
<dbReference type="EMBL" id="JAEOAH010000005">
    <property type="protein sequence ID" value="MBK3494267.1"/>
    <property type="molecule type" value="Genomic_DNA"/>
</dbReference>
<dbReference type="Pfam" id="PF05140">
    <property type="entry name" value="ResB"/>
    <property type="match status" value="1"/>
</dbReference>
<feature type="region of interest" description="Disordered" evidence="6">
    <location>
        <begin position="540"/>
        <end position="563"/>
    </location>
</feature>
<evidence type="ECO:0000259" key="8">
    <source>
        <dbReference type="Pfam" id="PF05140"/>
    </source>
</evidence>
<gene>
    <name evidence="9" type="ORF">JFL43_05235</name>
</gene>
<comment type="caution">
    <text evidence="9">The sequence shown here is derived from an EMBL/GenBank/DDBJ whole genome shotgun (WGS) entry which is preliminary data.</text>
</comment>
<keyword evidence="2 7" id="KW-0812">Transmembrane</keyword>
<feature type="transmembrane region" description="Helical" evidence="7">
    <location>
        <begin position="67"/>
        <end position="90"/>
    </location>
</feature>
<comment type="subcellular location">
    <subcellularLocation>
        <location evidence="1">Membrane</location>
        <topology evidence="1">Multi-pass membrane protein</topology>
    </subcellularLocation>
</comment>
<feature type="transmembrane region" description="Helical" evidence="7">
    <location>
        <begin position="220"/>
        <end position="242"/>
    </location>
</feature>
<evidence type="ECO:0000256" key="7">
    <source>
        <dbReference type="SAM" id="Phobius"/>
    </source>
</evidence>
<dbReference type="InterPro" id="IPR023494">
    <property type="entry name" value="Cyt_c_bgen_Ccs1/CcsB/ResB"/>
</dbReference>
<proteinExistence type="predicted"/>
<evidence type="ECO:0000256" key="5">
    <source>
        <dbReference type="ARBA" id="ARBA00023136"/>
    </source>
</evidence>
<dbReference type="RefSeq" id="WP_200748239.1">
    <property type="nucleotide sequence ID" value="NZ_JAEOAH010000005.1"/>
</dbReference>
<protein>
    <submittedName>
        <fullName evidence="9">Cytochrome c biogenesis protein ResB</fullName>
    </submittedName>
</protein>